<evidence type="ECO:0000256" key="4">
    <source>
        <dbReference type="ARBA" id="ARBA00022840"/>
    </source>
</evidence>
<dbReference type="SUPFAM" id="SSF54991">
    <property type="entry name" value="Anticodon-binding domain of PheRS"/>
    <property type="match status" value="1"/>
</dbReference>
<dbReference type="GO" id="GO:0043039">
    <property type="term" value="P:tRNA aminoacylation"/>
    <property type="evidence" value="ECO:0007669"/>
    <property type="project" value="InterPro"/>
</dbReference>
<keyword evidence="3" id="KW-0547">Nucleotide-binding</keyword>
<evidence type="ECO:0000256" key="2">
    <source>
        <dbReference type="ARBA" id="ARBA00022598"/>
    </source>
</evidence>
<feature type="domain" description="Aminoacyl-transfer RNA synthetases class-II family profile" evidence="8">
    <location>
        <begin position="107"/>
        <end position="254"/>
    </location>
</feature>
<reference evidence="9" key="1">
    <citation type="journal article" date="2017" name="Elife">
        <title>The kinetoplastid-infecting Bodo saltans virus (BsV), a window into the most abundant giant viruses in the sea.</title>
        <authorList>
            <person name="Deeg C.M."/>
            <person name="Chow C.-E.T."/>
            <person name="Suttle C.A."/>
        </authorList>
    </citation>
    <scope>NUCLEOTIDE SEQUENCE</scope>
    <source>
        <strain evidence="9">NG1</strain>
    </source>
</reference>
<dbReference type="EMBL" id="MF782455">
    <property type="protein sequence ID" value="ATZ81087.1"/>
    <property type="molecule type" value="Genomic_DNA"/>
</dbReference>
<evidence type="ECO:0000256" key="5">
    <source>
        <dbReference type="ARBA" id="ARBA00022917"/>
    </source>
</evidence>
<dbReference type="GO" id="GO:0004826">
    <property type="term" value="F:phenylalanine-tRNA ligase activity"/>
    <property type="evidence" value="ECO:0007669"/>
    <property type="project" value="UniProtKB-EC"/>
</dbReference>
<dbReference type="PANTHER" id="PTHR11538">
    <property type="entry name" value="PHENYLALANYL-TRNA SYNTHETASE"/>
    <property type="match status" value="1"/>
</dbReference>
<dbReference type="Pfam" id="PF01409">
    <property type="entry name" value="tRNA-synt_2d"/>
    <property type="match status" value="1"/>
</dbReference>
<evidence type="ECO:0000256" key="3">
    <source>
        <dbReference type="ARBA" id="ARBA00022741"/>
    </source>
</evidence>
<dbReference type="Gene3D" id="3.30.70.380">
    <property type="entry name" value="Ferrodoxin-fold anticodon-binding domain"/>
    <property type="match status" value="1"/>
</dbReference>
<sequence>MSNIPEQIKQKIGCNLHNKENHPICIIKNHIYKFFDTLDIKFDKFDSFDPVVSTYDNFDALLIPKEHPARTKHDTYYVDEIHVLRTHTSAHQYQLMSEGKKSFLVTGDVYRKDEIDYCHYPVFHQMEGVRLVEYESDVNPEEELKDVLSGLITYLFKTTESEFKPDYFPFTEPSFEANVKFNNKWMEILGCGVVHTKILDNIFGEKKYKGWAFGLGLERLSMCLNKISDIRLYWTHDERFLSQFKNNQITSFVPYPVLDNITKDISFWIPLEQVQKKDNDEFLWITINDFYEMVRNIFGDNVAEVKLADKFFHNKKQLYSHTFRITFAPNNENFDCTNPAKFNDYCNSMMVVLNKEIENLNVVLR</sequence>
<dbReference type="GO" id="GO:0000049">
    <property type="term" value="F:tRNA binding"/>
    <property type="evidence" value="ECO:0007669"/>
    <property type="project" value="InterPro"/>
</dbReference>
<gene>
    <name evidence="9" type="ORF">BMW23_1042</name>
</gene>
<evidence type="ECO:0000256" key="7">
    <source>
        <dbReference type="ARBA" id="ARBA00049255"/>
    </source>
</evidence>
<dbReference type="PROSITE" id="PS50862">
    <property type="entry name" value="AA_TRNA_LIGASE_II"/>
    <property type="match status" value="1"/>
</dbReference>
<keyword evidence="5" id="KW-0648">Protein biosynthesis</keyword>
<keyword evidence="6" id="KW-0030">Aminoacyl-tRNA synthetase</keyword>
<dbReference type="GO" id="GO:0005524">
    <property type="term" value="F:ATP binding"/>
    <property type="evidence" value="ECO:0007669"/>
    <property type="project" value="UniProtKB-KW"/>
</dbReference>
<evidence type="ECO:0000256" key="1">
    <source>
        <dbReference type="ARBA" id="ARBA00012814"/>
    </source>
</evidence>
<dbReference type="InterPro" id="IPR036690">
    <property type="entry name" value="Fdx_antiC-bd_sf"/>
</dbReference>
<evidence type="ECO:0000313" key="10">
    <source>
        <dbReference type="Proteomes" id="UP000240325"/>
    </source>
</evidence>
<name>A0A2H4UW22_9VIRU</name>
<evidence type="ECO:0000259" key="8">
    <source>
        <dbReference type="PROSITE" id="PS50862"/>
    </source>
</evidence>
<dbReference type="EC" id="6.1.1.20" evidence="1"/>
<dbReference type="InterPro" id="IPR002319">
    <property type="entry name" value="Phenylalanyl-tRNA_Synthase"/>
</dbReference>
<keyword evidence="10" id="KW-1185">Reference proteome</keyword>
<dbReference type="SUPFAM" id="SSF55681">
    <property type="entry name" value="Class II aaRS and biotin synthetases"/>
    <property type="match status" value="1"/>
</dbReference>
<accession>A0A2H4UW22</accession>
<dbReference type="Proteomes" id="UP000240325">
    <property type="component" value="Segment"/>
</dbReference>
<evidence type="ECO:0000313" key="9">
    <source>
        <dbReference type="EMBL" id="ATZ81087.1"/>
    </source>
</evidence>
<protein>
    <recommendedName>
        <fullName evidence="1">phenylalanine--tRNA ligase</fullName>
        <ecNumber evidence="1">6.1.1.20</ecNumber>
    </recommendedName>
</protein>
<dbReference type="CDD" id="cd00496">
    <property type="entry name" value="PheRS_alpha_core"/>
    <property type="match status" value="1"/>
</dbReference>
<dbReference type="Gene3D" id="3.30.930.10">
    <property type="entry name" value="Bira Bifunctional Protein, Domain 2"/>
    <property type="match status" value="2"/>
</dbReference>
<evidence type="ECO:0000256" key="6">
    <source>
        <dbReference type="ARBA" id="ARBA00023146"/>
    </source>
</evidence>
<dbReference type="PANTHER" id="PTHR11538:SF41">
    <property type="entry name" value="PHENYLALANINE--TRNA LIGASE, MITOCHONDRIAL"/>
    <property type="match status" value="1"/>
</dbReference>
<keyword evidence="4" id="KW-0067">ATP-binding</keyword>
<comment type="catalytic activity">
    <reaction evidence="7">
        <text>tRNA(Phe) + L-phenylalanine + ATP = L-phenylalanyl-tRNA(Phe) + AMP + diphosphate + H(+)</text>
        <dbReference type="Rhea" id="RHEA:19413"/>
        <dbReference type="Rhea" id="RHEA-COMP:9668"/>
        <dbReference type="Rhea" id="RHEA-COMP:9699"/>
        <dbReference type="ChEBI" id="CHEBI:15378"/>
        <dbReference type="ChEBI" id="CHEBI:30616"/>
        <dbReference type="ChEBI" id="CHEBI:33019"/>
        <dbReference type="ChEBI" id="CHEBI:58095"/>
        <dbReference type="ChEBI" id="CHEBI:78442"/>
        <dbReference type="ChEBI" id="CHEBI:78531"/>
        <dbReference type="ChEBI" id="CHEBI:456215"/>
        <dbReference type="EC" id="6.1.1.20"/>
    </reaction>
</comment>
<keyword evidence="2" id="KW-0436">Ligase</keyword>
<dbReference type="InterPro" id="IPR045864">
    <property type="entry name" value="aa-tRNA-synth_II/BPL/LPL"/>
</dbReference>
<dbReference type="InterPro" id="IPR006195">
    <property type="entry name" value="aa-tRNA-synth_II"/>
</dbReference>
<proteinExistence type="predicted"/>
<organism evidence="9">
    <name type="scientific">Bodo saltans virus</name>
    <dbReference type="NCBI Taxonomy" id="2024608"/>
    <lineage>
        <taxon>Viruses</taxon>
        <taxon>Varidnaviria</taxon>
        <taxon>Bamfordvirae</taxon>
        <taxon>Nucleocytoviricota</taxon>
        <taxon>Megaviricetes</taxon>
        <taxon>Imitervirales</taxon>
        <taxon>Mimiviridae</taxon>
        <taxon>Klosneuvirinae</taxon>
        <taxon>Theiavirus</taxon>
        <taxon>Theiavirus salishense</taxon>
    </lineage>
</organism>